<dbReference type="KEGG" id="cohn:KCTCHS21_29250"/>
<protein>
    <submittedName>
        <fullName evidence="1">Uncharacterized protein</fullName>
    </submittedName>
</protein>
<proteinExistence type="predicted"/>
<organism evidence="1 2">
    <name type="scientific">Cohnella abietis</name>
    <dbReference type="NCBI Taxonomy" id="2507935"/>
    <lineage>
        <taxon>Bacteria</taxon>
        <taxon>Bacillati</taxon>
        <taxon>Bacillota</taxon>
        <taxon>Bacilli</taxon>
        <taxon>Bacillales</taxon>
        <taxon>Paenibacillaceae</taxon>
        <taxon>Cohnella</taxon>
    </lineage>
</organism>
<dbReference type="AlphaFoldDB" id="A0A3T1D5Z0"/>
<dbReference type="RefSeq" id="WP_130609373.1">
    <property type="nucleotide sequence ID" value="NZ_AP019400.1"/>
</dbReference>
<evidence type="ECO:0000313" key="2">
    <source>
        <dbReference type="Proteomes" id="UP000289856"/>
    </source>
</evidence>
<reference evidence="1 2" key="1">
    <citation type="submission" date="2019-01" db="EMBL/GenBank/DDBJ databases">
        <title>Complete genome sequence of Cohnella hallensis HS21 isolated from Korean fir (Abies koreana) rhizospheric soil.</title>
        <authorList>
            <person name="Jiang L."/>
            <person name="Kang S.W."/>
            <person name="Kim S."/>
            <person name="Jung J."/>
            <person name="Kim C.Y."/>
            <person name="Kim D.H."/>
            <person name="Kim S.W."/>
            <person name="Lee J."/>
        </authorList>
    </citation>
    <scope>NUCLEOTIDE SEQUENCE [LARGE SCALE GENOMIC DNA]</scope>
    <source>
        <strain evidence="1 2">HS21</strain>
    </source>
</reference>
<keyword evidence="2" id="KW-1185">Reference proteome</keyword>
<gene>
    <name evidence="1" type="ORF">KCTCHS21_29250</name>
</gene>
<accession>A0A3T1D5Z0</accession>
<name>A0A3T1D5Z0_9BACL</name>
<sequence length="176" mass="19919">MRKKWSIFISLVLLIIIGGSIYKYSQFEKSKKSNSEIESSAESSMKNENIKKSSPAEYTKIVVEKNFGSVQSVLFDRESGKLYIDAIESGVMTNSDIKKEILMDITNTLKEIKDIPAIETVHFNVKINTEDKFGNTDDSNAVIALISKETLKKINWDNFKFENLPDIADAFQADFS</sequence>
<evidence type="ECO:0000313" key="1">
    <source>
        <dbReference type="EMBL" id="BBI33526.1"/>
    </source>
</evidence>
<dbReference type="EMBL" id="AP019400">
    <property type="protein sequence ID" value="BBI33526.1"/>
    <property type="molecule type" value="Genomic_DNA"/>
</dbReference>
<dbReference type="OrthoDB" id="287883at2"/>
<dbReference type="Proteomes" id="UP000289856">
    <property type="component" value="Chromosome"/>
</dbReference>